<organism evidence="3 4">
    <name type="scientific">Mycobacteroides franklinii</name>
    <dbReference type="NCBI Taxonomy" id="948102"/>
    <lineage>
        <taxon>Bacteria</taxon>
        <taxon>Bacillati</taxon>
        <taxon>Actinomycetota</taxon>
        <taxon>Actinomycetes</taxon>
        <taxon>Mycobacteriales</taxon>
        <taxon>Mycobacteriaceae</taxon>
        <taxon>Mycobacteroides</taxon>
    </lineage>
</organism>
<gene>
    <name evidence="3" type="ORF">CCUG63697_03272</name>
</gene>
<protein>
    <recommendedName>
        <fullName evidence="5">DUF4352 domain-containing protein</fullName>
    </recommendedName>
</protein>
<dbReference type="Proteomes" id="UP000295165">
    <property type="component" value="Unassembled WGS sequence"/>
</dbReference>
<evidence type="ECO:0008006" key="5">
    <source>
        <dbReference type="Google" id="ProtNLM"/>
    </source>
</evidence>
<keyword evidence="4" id="KW-1185">Reference proteome</keyword>
<dbReference type="Gene3D" id="2.60.40.1240">
    <property type="match status" value="1"/>
</dbReference>
<proteinExistence type="predicted"/>
<comment type="caution">
    <text evidence="3">The sequence shown here is derived from an EMBL/GenBank/DDBJ whole genome shotgun (WGS) entry which is preliminary data.</text>
</comment>
<reference evidence="3 4" key="1">
    <citation type="journal article" date="2019" name="Sci. Rep.">
        <title>Extended insight into the Mycobacterium chelonae-abscessus complex through whole genome sequencing of Mycobacterium salmoniphilum outbreak and Mycobacterium salmoniphilum-like strains.</title>
        <authorList>
            <person name="Behra P.R.K."/>
            <person name="Das S."/>
            <person name="Pettersson B.M.F."/>
            <person name="Shirreff L."/>
            <person name="DuCote T."/>
            <person name="Jacobsson K.G."/>
            <person name="Ennis D.G."/>
            <person name="Kirsebom L.A."/>
        </authorList>
    </citation>
    <scope>NUCLEOTIDE SEQUENCE [LARGE SCALE GENOMIC DNA]</scope>
    <source>
        <strain evidence="3 4">CCUG 63697</strain>
    </source>
</reference>
<name>A0A4R8QXZ9_9MYCO</name>
<evidence type="ECO:0000313" key="3">
    <source>
        <dbReference type="EMBL" id="TDZ48742.1"/>
    </source>
</evidence>
<evidence type="ECO:0000256" key="2">
    <source>
        <dbReference type="SAM" id="MobiDB-lite"/>
    </source>
</evidence>
<dbReference type="InterPro" id="IPR029050">
    <property type="entry name" value="Immunoprotect_excell_Ig-like"/>
</dbReference>
<feature type="region of interest" description="Disordered" evidence="2">
    <location>
        <begin position="1"/>
        <end position="23"/>
    </location>
</feature>
<feature type="compositionally biased region" description="Low complexity" evidence="2">
    <location>
        <begin position="1"/>
        <end position="11"/>
    </location>
</feature>
<keyword evidence="1" id="KW-0732">Signal</keyword>
<dbReference type="RefSeq" id="WP_134050090.1">
    <property type="nucleotide sequence ID" value="NZ_PECB01000002.1"/>
</dbReference>
<dbReference type="AlphaFoldDB" id="A0A4R8QXZ9"/>
<evidence type="ECO:0000313" key="4">
    <source>
        <dbReference type="Proteomes" id="UP000295165"/>
    </source>
</evidence>
<evidence type="ECO:0000256" key="1">
    <source>
        <dbReference type="ARBA" id="ARBA00022729"/>
    </source>
</evidence>
<sequence precursor="true">MDGEPDPTSSGPGPGGEVPDDANAVWRRPGVAEPVGAATIVSESHPPPAPQGVVSRFTAWVRAWWHDLEFVQMWHVVAVVAILTTAGFGGLDAVDKTPQTFDLGQPFDNGEFTITVRKAVLRSEIVGGRAVIAKEKPGRTYLAVVAEVTNNTDRVDVVSDNFSLPNVADAQDVSLTQSQRPSVFRIEDGSNLIMLQPDITEKVAVVWSVPSAAVLPGSQVSVEVPYRKFSRGLVLYGEGWVDDGKTATTVVPVEVSSS</sequence>
<dbReference type="EMBL" id="PECC01000028">
    <property type="protein sequence ID" value="TDZ48742.1"/>
    <property type="molecule type" value="Genomic_DNA"/>
</dbReference>
<accession>A0A4R8QXZ9</accession>